<reference evidence="1" key="1">
    <citation type="journal article" date="2020" name="New Phytol.">
        <title>Comparative genomics reveals dynamic genome evolution in host specialist ectomycorrhizal fungi.</title>
        <authorList>
            <person name="Lofgren L.A."/>
            <person name="Nguyen N.H."/>
            <person name="Vilgalys R."/>
            <person name="Ruytinx J."/>
            <person name="Liao H.L."/>
            <person name="Branco S."/>
            <person name="Kuo A."/>
            <person name="LaButti K."/>
            <person name="Lipzen A."/>
            <person name="Andreopoulos W."/>
            <person name="Pangilinan J."/>
            <person name="Riley R."/>
            <person name="Hundley H."/>
            <person name="Na H."/>
            <person name="Barry K."/>
            <person name="Grigoriev I.V."/>
            <person name="Stajich J.E."/>
            <person name="Kennedy P.G."/>
        </authorList>
    </citation>
    <scope>NUCLEOTIDE SEQUENCE</scope>
    <source>
        <strain evidence="1">DOB743</strain>
    </source>
</reference>
<dbReference type="EMBL" id="JABBWD010000030">
    <property type="protein sequence ID" value="KAG1775850.1"/>
    <property type="molecule type" value="Genomic_DNA"/>
</dbReference>
<name>A0A9P6ZT98_9AGAM</name>
<dbReference type="AlphaFoldDB" id="A0A9P6ZT98"/>
<gene>
    <name evidence="1" type="ORF">EV702DRAFT_1113373</name>
</gene>
<sequence>MVSTELMPGRLNRLEVTKSHIFLWMVACIWCSSFLTNSHVDMRQIASAAGPDPFKTLSLATSPNAFIAPTFWPPFVTSEIVLKSPPLARSAANASINHTRQSHCPSFCTSSTCTRIPCMRSACVTNGSCAGSFAMSTLPMTVPSRRPFTALCSYRHSGMPLRLNLAPGWMVLTV</sequence>
<evidence type="ECO:0000313" key="1">
    <source>
        <dbReference type="EMBL" id="KAG1775850.1"/>
    </source>
</evidence>
<dbReference type="Proteomes" id="UP000714275">
    <property type="component" value="Unassembled WGS sequence"/>
</dbReference>
<proteinExistence type="predicted"/>
<keyword evidence="2" id="KW-1185">Reference proteome</keyword>
<comment type="caution">
    <text evidence="1">The sequence shown here is derived from an EMBL/GenBank/DDBJ whole genome shotgun (WGS) entry which is preliminary data.</text>
</comment>
<organism evidence="1 2">
    <name type="scientific">Suillus placidus</name>
    <dbReference type="NCBI Taxonomy" id="48579"/>
    <lineage>
        <taxon>Eukaryota</taxon>
        <taxon>Fungi</taxon>
        <taxon>Dikarya</taxon>
        <taxon>Basidiomycota</taxon>
        <taxon>Agaricomycotina</taxon>
        <taxon>Agaricomycetes</taxon>
        <taxon>Agaricomycetidae</taxon>
        <taxon>Boletales</taxon>
        <taxon>Suillineae</taxon>
        <taxon>Suillaceae</taxon>
        <taxon>Suillus</taxon>
    </lineage>
</organism>
<accession>A0A9P6ZT98</accession>
<protein>
    <submittedName>
        <fullName evidence="1">Uncharacterized protein</fullName>
    </submittedName>
</protein>
<evidence type="ECO:0000313" key="2">
    <source>
        <dbReference type="Proteomes" id="UP000714275"/>
    </source>
</evidence>